<evidence type="ECO:0000313" key="2">
    <source>
        <dbReference type="Proteomes" id="UP000821866"/>
    </source>
</evidence>
<dbReference type="EMBL" id="JABSTU010000001">
    <property type="protein sequence ID" value="KAH8042463.1"/>
    <property type="molecule type" value="Genomic_DNA"/>
</dbReference>
<dbReference type="Proteomes" id="UP000821866">
    <property type="component" value="Chromosome 1"/>
</dbReference>
<dbReference type="AlphaFoldDB" id="A0A9J6F8J0"/>
<organism evidence="1 2">
    <name type="scientific">Rhipicephalus microplus</name>
    <name type="common">Cattle tick</name>
    <name type="synonym">Boophilus microplus</name>
    <dbReference type="NCBI Taxonomy" id="6941"/>
    <lineage>
        <taxon>Eukaryota</taxon>
        <taxon>Metazoa</taxon>
        <taxon>Ecdysozoa</taxon>
        <taxon>Arthropoda</taxon>
        <taxon>Chelicerata</taxon>
        <taxon>Arachnida</taxon>
        <taxon>Acari</taxon>
        <taxon>Parasitiformes</taxon>
        <taxon>Ixodida</taxon>
        <taxon>Ixodoidea</taxon>
        <taxon>Ixodidae</taxon>
        <taxon>Rhipicephalinae</taxon>
        <taxon>Rhipicephalus</taxon>
        <taxon>Boophilus</taxon>
    </lineage>
</organism>
<keyword evidence="2" id="KW-1185">Reference proteome</keyword>
<sequence>MKKKNPQVGLIHGKLCDSATHTDRTAIRTRHFDLRVAEASYLFRGHMKINEEVGHGVLSVREDETSELLKSKLYWCEGEIAFVRMPGQSLVVVVVTFVERKLPRYINYNFECVMARCYKTTIPARYKCDMVGHWVDNCPSRKTARCRQHESNMEDPEDMVSQCSASTFVSRPQTSTRARTLADHERHLTNIENQLQGLMKQLAHIPVIIQQYSPEEKCNANAAMPYMVSKTLQPNSQIL</sequence>
<reference evidence="1" key="2">
    <citation type="submission" date="2021-09" db="EMBL/GenBank/DDBJ databases">
        <authorList>
            <person name="Jia N."/>
            <person name="Wang J."/>
            <person name="Shi W."/>
            <person name="Du L."/>
            <person name="Sun Y."/>
            <person name="Zhan W."/>
            <person name="Jiang J."/>
            <person name="Wang Q."/>
            <person name="Zhang B."/>
            <person name="Ji P."/>
            <person name="Sakyi L.B."/>
            <person name="Cui X."/>
            <person name="Yuan T."/>
            <person name="Jiang B."/>
            <person name="Yang W."/>
            <person name="Lam T.T.-Y."/>
            <person name="Chang Q."/>
            <person name="Ding S."/>
            <person name="Wang X."/>
            <person name="Zhu J."/>
            <person name="Ruan X."/>
            <person name="Zhao L."/>
            <person name="Wei J."/>
            <person name="Que T."/>
            <person name="Du C."/>
            <person name="Cheng J."/>
            <person name="Dai P."/>
            <person name="Han X."/>
            <person name="Huang E."/>
            <person name="Gao Y."/>
            <person name="Liu J."/>
            <person name="Shao H."/>
            <person name="Ye R."/>
            <person name="Li L."/>
            <person name="Wei W."/>
            <person name="Wang X."/>
            <person name="Wang C."/>
            <person name="Huo Q."/>
            <person name="Li W."/>
            <person name="Guo W."/>
            <person name="Chen H."/>
            <person name="Chen S."/>
            <person name="Zhou L."/>
            <person name="Zhou L."/>
            <person name="Ni X."/>
            <person name="Tian J."/>
            <person name="Zhou Y."/>
            <person name="Sheng Y."/>
            <person name="Liu T."/>
            <person name="Pan Y."/>
            <person name="Xia L."/>
            <person name="Li J."/>
            <person name="Zhao F."/>
            <person name="Cao W."/>
        </authorList>
    </citation>
    <scope>NUCLEOTIDE SEQUENCE</scope>
    <source>
        <strain evidence="1">Rmic-2018</strain>
        <tissue evidence="1">Larvae</tissue>
    </source>
</reference>
<evidence type="ECO:0008006" key="3">
    <source>
        <dbReference type="Google" id="ProtNLM"/>
    </source>
</evidence>
<gene>
    <name evidence="1" type="ORF">HPB51_023473</name>
</gene>
<proteinExistence type="predicted"/>
<protein>
    <recommendedName>
        <fullName evidence="3">CCHC-type domain-containing protein</fullName>
    </recommendedName>
</protein>
<reference evidence="1" key="1">
    <citation type="journal article" date="2020" name="Cell">
        <title>Large-Scale Comparative Analyses of Tick Genomes Elucidate Their Genetic Diversity and Vector Capacities.</title>
        <authorList>
            <consortium name="Tick Genome and Microbiome Consortium (TIGMIC)"/>
            <person name="Jia N."/>
            <person name="Wang J."/>
            <person name="Shi W."/>
            <person name="Du L."/>
            <person name="Sun Y."/>
            <person name="Zhan W."/>
            <person name="Jiang J.F."/>
            <person name="Wang Q."/>
            <person name="Zhang B."/>
            <person name="Ji P."/>
            <person name="Bell-Sakyi L."/>
            <person name="Cui X.M."/>
            <person name="Yuan T.T."/>
            <person name="Jiang B.G."/>
            <person name="Yang W.F."/>
            <person name="Lam T.T."/>
            <person name="Chang Q.C."/>
            <person name="Ding S.J."/>
            <person name="Wang X.J."/>
            <person name="Zhu J.G."/>
            <person name="Ruan X.D."/>
            <person name="Zhao L."/>
            <person name="Wei J.T."/>
            <person name="Ye R.Z."/>
            <person name="Que T.C."/>
            <person name="Du C.H."/>
            <person name="Zhou Y.H."/>
            <person name="Cheng J.X."/>
            <person name="Dai P.F."/>
            <person name="Guo W.B."/>
            <person name="Han X.H."/>
            <person name="Huang E.J."/>
            <person name="Li L.F."/>
            <person name="Wei W."/>
            <person name="Gao Y.C."/>
            <person name="Liu J.Z."/>
            <person name="Shao H.Z."/>
            <person name="Wang X."/>
            <person name="Wang C.C."/>
            <person name="Yang T.C."/>
            <person name="Huo Q.B."/>
            <person name="Li W."/>
            <person name="Chen H.Y."/>
            <person name="Chen S.E."/>
            <person name="Zhou L.G."/>
            <person name="Ni X.B."/>
            <person name="Tian J.H."/>
            <person name="Sheng Y."/>
            <person name="Liu T."/>
            <person name="Pan Y.S."/>
            <person name="Xia L.Y."/>
            <person name="Li J."/>
            <person name="Zhao F."/>
            <person name="Cao W.C."/>
        </authorList>
    </citation>
    <scope>NUCLEOTIDE SEQUENCE</scope>
    <source>
        <strain evidence="1">Rmic-2018</strain>
    </source>
</reference>
<comment type="caution">
    <text evidence="1">The sequence shown here is derived from an EMBL/GenBank/DDBJ whole genome shotgun (WGS) entry which is preliminary data.</text>
</comment>
<evidence type="ECO:0000313" key="1">
    <source>
        <dbReference type="EMBL" id="KAH8042463.1"/>
    </source>
</evidence>
<name>A0A9J6F8J0_RHIMP</name>
<accession>A0A9J6F8J0</accession>